<dbReference type="Gene3D" id="3.20.20.80">
    <property type="entry name" value="Glycosidases"/>
    <property type="match status" value="1"/>
</dbReference>
<dbReference type="Pfam" id="PF02449">
    <property type="entry name" value="Glyco_hydro_42"/>
    <property type="match status" value="1"/>
</dbReference>
<proteinExistence type="predicted"/>
<dbReference type="Proteomes" id="UP000199280">
    <property type="component" value="Unassembled WGS sequence"/>
</dbReference>
<dbReference type="Proteomes" id="UP000076878">
    <property type="component" value="Unassembled WGS sequence"/>
</dbReference>
<evidence type="ECO:0000313" key="6">
    <source>
        <dbReference type="EMBL" id="SEJ89969.1"/>
    </source>
</evidence>
<dbReference type="EMBL" id="FNYT01000036">
    <property type="protein sequence ID" value="SEJ89969.1"/>
    <property type="molecule type" value="Genomic_DNA"/>
</dbReference>
<evidence type="ECO:0000256" key="2">
    <source>
        <dbReference type="ARBA" id="ARBA00023295"/>
    </source>
</evidence>
<dbReference type="Pfam" id="PF18120">
    <property type="entry name" value="DUF5597"/>
    <property type="match status" value="1"/>
</dbReference>
<sequence length="533" mass="60656">MRIPYLKEANGKKVLSVHDKPFLVLAGEVHNSDSSSIEYMESAWEKAISLGMNSLLLPVTWENIEPEEGNFDFDLVDQLIEQARKYNKKIVFLWFGAWKNAQCYYAPAWVKKDVTRFKRAEVKKGHNFTNLEDFYGMPYTTLSYLCEETKKSDARAYKELMKHIKDFDGEENTVIMVQVENEPGLQGAARENSDHADEIFKSEVPQEFVAFMKSNSDSMAEDVKKAVNSGANEGNWTEVFGEVAEEVFSAYHVATYINSVASEGKKEYALPLIANCWLDKGQKPGLYPSGGPVSRMMEVWKFCAPEIDVIAPDIYVPNFMDVCDDYIKLNNPLFIPETVTHAYAGPRQLYVVGHYHALGYAPFGFEGMGEEFSAIDSYLFGVETADPLFEVPQDIQEYHWITKTLDDLSPLLLTKYGTTDLQAVSCERKDDDIMLFGEYGIKVMTESQMISRRDGVCLALKIAEDEFYLIANGCIIHPFSLSKEKPYSGILSLEEGSYEDGVWKAYRRLNGDEVAIMRYEKPTLLRMKLYSYN</sequence>
<dbReference type="GO" id="GO:0005975">
    <property type="term" value="P:carbohydrate metabolic process"/>
    <property type="evidence" value="ECO:0007669"/>
    <property type="project" value="InterPro"/>
</dbReference>
<feature type="domain" description="DUF5597" evidence="4">
    <location>
        <begin position="405"/>
        <end position="514"/>
    </location>
</feature>
<dbReference type="AlphaFoldDB" id="A0A143YFI6"/>
<keyword evidence="8" id="KW-1185">Reference proteome</keyword>
<accession>A0A143YFI6</accession>
<dbReference type="GO" id="GO:0009341">
    <property type="term" value="C:beta-galactosidase complex"/>
    <property type="evidence" value="ECO:0007669"/>
    <property type="project" value="InterPro"/>
</dbReference>
<dbReference type="OrthoDB" id="9800974at2"/>
<evidence type="ECO:0000313" key="5">
    <source>
        <dbReference type="EMBL" id="CZQ88276.1"/>
    </source>
</evidence>
<evidence type="ECO:0000313" key="8">
    <source>
        <dbReference type="Proteomes" id="UP000199280"/>
    </source>
</evidence>
<dbReference type="STRING" id="640938.TR210_691"/>
<dbReference type="InterPro" id="IPR013529">
    <property type="entry name" value="Glyco_hydro_42_N"/>
</dbReference>
<dbReference type="InterPro" id="IPR040719">
    <property type="entry name" value="DUF5597"/>
</dbReference>
<reference evidence="6 8" key="2">
    <citation type="submission" date="2016-10" db="EMBL/GenBank/DDBJ databases">
        <authorList>
            <person name="Varghese N."/>
            <person name="Submissions S."/>
        </authorList>
    </citation>
    <scope>NUCLEOTIDE SEQUENCE [LARGE SCALE GENOMIC DNA]</scope>
    <source>
        <strain evidence="6 8">DSM 22150</strain>
    </source>
</reference>
<keyword evidence="2" id="KW-0326">Glycosidase</keyword>
<dbReference type="Gene3D" id="2.60.220.20">
    <property type="entry name" value="putative beta-Galactosidase from caulobacter crescentus"/>
    <property type="match status" value="1"/>
</dbReference>
<evidence type="ECO:0000313" key="7">
    <source>
        <dbReference type="Proteomes" id="UP000076878"/>
    </source>
</evidence>
<feature type="domain" description="Glycoside hydrolase family 42 N-terminal" evidence="3">
    <location>
        <begin position="59"/>
        <end position="201"/>
    </location>
</feature>
<evidence type="ECO:0000259" key="4">
    <source>
        <dbReference type="Pfam" id="PF18120"/>
    </source>
</evidence>
<dbReference type="GO" id="GO:0004565">
    <property type="term" value="F:beta-galactosidase activity"/>
    <property type="evidence" value="ECO:0007669"/>
    <property type="project" value="InterPro"/>
</dbReference>
<dbReference type="SUPFAM" id="SSF51445">
    <property type="entry name" value="(Trans)glycosidases"/>
    <property type="match status" value="1"/>
</dbReference>
<protein>
    <submittedName>
        <fullName evidence="5 6">Beta-galactosidase</fullName>
    </submittedName>
</protein>
<organism evidence="5 7">
    <name type="scientific">Trichococcus ilyis</name>
    <dbReference type="NCBI Taxonomy" id="640938"/>
    <lineage>
        <taxon>Bacteria</taxon>
        <taxon>Bacillati</taxon>
        <taxon>Bacillota</taxon>
        <taxon>Bacilli</taxon>
        <taxon>Lactobacillales</taxon>
        <taxon>Carnobacteriaceae</taxon>
        <taxon>Trichococcus</taxon>
    </lineage>
</organism>
<reference evidence="5 7" key="1">
    <citation type="submission" date="2016-02" db="EMBL/GenBank/DDBJ databases">
        <authorList>
            <person name="Wen L."/>
            <person name="He K."/>
            <person name="Yang H."/>
        </authorList>
    </citation>
    <scope>NUCLEOTIDE SEQUENCE [LARGE SCALE GENOMIC DNA]</scope>
    <source>
        <strain evidence="5">Trichococcus_R210</strain>
    </source>
</reference>
<gene>
    <name evidence="6" type="ORF">SAMN05216375_1366</name>
    <name evidence="5" type="ORF">TR210_691</name>
</gene>
<name>A0A143YFI6_9LACT</name>
<keyword evidence="1" id="KW-0378">Hydrolase</keyword>
<dbReference type="InterPro" id="IPR017853">
    <property type="entry name" value="GH"/>
</dbReference>
<evidence type="ECO:0000259" key="3">
    <source>
        <dbReference type="Pfam" id="PF02449"/>
    </source>
</evidence>
<evidence type="ECO:0000256" key="1">
    <source>
        <dbReference type="ARBA" id="ARBA00022801"/>
    </source>
</evidence>
<dbReference type="EMBL" id="FJNB01000003">
    <property type="protein sequence ID" value="CZQ88276.1"/>
    <property type="molecule type" value="Genomic_DNA"/>
</dbReference>
<dbReference type="RefSeq" id="WP_068621598.1">
    <property type="nucleotide sequence ID" value="NZ_FJNB01000003.1"/>
</dbReference>